<feature type="compositionally biased region" description="Polar residues" evidence="1">
    <location>
        <begin position="76"/>
        <end position="91"/>
    </location>
</feature>
<dbReference type="EMBL" id="JARBHB010000004">
    <property type="protein sequence ID" value="KAJ8887176.1"/>
    <property type="molecule type" value="Genomic_DNA"/>
</dbReference>
<reference evidence="2 3" key="1">
    <citation type="submission" date="2023-02" db="EMBL/GenBank/DDBJ databases">
        <title>LHISI_Scaffold_Assembly.</title>
        <authorList>
            <person name="Stuart O.P."/>
            <person name="Cleave R."/>
            <person name="Magrath M.J.L."/>
            <person name="Mikheyev A.S."/>
        </authorList>
    </citation>
    <scope>NUCLEOTIDE SEQUENCE [LARGE SCALE GENOMIC DNA]</scope>
    <source>
        <strain evidence="2">Daus_M_001</strain>
        <tissue evidence="2">Leg muscle</tissue>
    </source>
</reference>
<evidence type="ECO:0000313" key="2">
    <source>
        <dbReference type="EMBL" id="KAJ8887176.1"/>
    </source>
</evidence>
<proteinExistence type="predicted"/>
<feature type="region of interest" description="Disordered" evidence="1">
    <location>
        <begin position="76"/>
        <end position="98"/>
    </location>
</feature>
<gene>
    <name evidence="2" type="ORF">PR048_013391</name>
</gene>
<sequence length="98" mass="10898">MRCCVVCGEYIHEETQRVMVPMVDLEVIYSVDLEVIYSVNLVMCSVDLVICSVDLETFSSSPELTGFVKEKMNCSSFSSSPKMTDKMSSASEDIAFDS</sequence>
<evidence type="ECO:0000313" key="3">
    <source>
        <dbReference type="Proteomes" id="UP001159363"/>
    </source>
</evidence>
<comment type="caution">
    <text evidence="2">The sequence shown here is derived from an EMBL/GenBank/DDBJ whole genome shotgun (WGS) entry which is preliminary data.</text>
</comment>
<accession>A0ABQ9HS14</accession>
<organism evidence="2 3">
    <name type="scientific">Dryococelus australis</name>
    <dbReference type="NCBI Taxonomy" id="614101"/>
    <lineage>
        <taxon>Eukaryota</taxon>
        <taxon>Metazoa</taxon>
        <taxon>Ecdysozoa</taxon>
        <taxon>Arthropoda</taxon>
        <taxon>Hexapoda</taxon>
        <taxon>Insecta</taxon>
        <taxon>Pterygota</taxon>
        <taxon>Neoptera</taxon>
        <taxon>Polyneoptera</taxon>
        <taxon>Phasmatodea</taxon>
        <taxon>Verophasmatodea</taxon>
        <taxon>Anareolatae</taxon>
        <taxon>Phasmatidae</taxon>
        <taxon>Eurycanthinae</taxon>
        <taxon>Dryococelus</taxon>
    </lineage>
</organism>
<dbReference type="Proteomes" id="UP001159363">
    <property type="component" value="Chromosome X"/>
</dbReference>
<name>A0ABQ9HS14_9NEOP</name>
<evidence type="ECO:0000256" key="1">
    <source>
        <dbReference type="SAM" id="MobiDB-lite"/>
    </source>
</evidence>
<keyword evidence="3" id="KW-1185">Reference proteome</keyword>
<protein>
    <submittedName>
        <fullName evidence="2">Uncharacterized protein</fullName>
    </submittedName>
</protein>